<accession>A0ABY3VH02</accession>
<dbReference type="EMBL" id="CP092488">
    <property type="protein sequence ID" value="UMB68699.1"/>
    <property type="molecule type" value="Genomic_DNA"/>
</dbReference>
<dbReference type="PRINTS" id="PR00455">
    <property type="entry name" value="HTHTETR"/>
</dbReference>
<dbReference type="PANTHER" id="PTHR30055:SF234">
    <property type="entry name" value="HTH-TYPE TRANSCRIPTIONAL REGULATOR BETI"/>
    <property type="match status" value="1"/>
</dbReference>
<dbReference type="PROSITE" id="PS50977">
    <property type="entry name" value="HTH_TETR_2"/>
    <property type="match status" value="1"/>
</dbReference>
<dbReference type="Proteomes" id="UP001055336">
    <property type="component" value="Chromosome"/>
</dbReference>
<evidence type="ECO:0000256" key="3">
    <source>
        <dbReference type="ARBA" id="ARBA00023163"/>
    </source>
</evidence>
<dbReference type="InterPro" id="IPR009057">
    <property type="entry name" value="Homeodomain-like_sf"/>
</dbReference>
<protein>
    <submittedName>
        <fullName evidence="6">TetR/AcrR family transcriptional regulator</fullName>
    </submittedName>
</protein>
<name>A0ABY3VH02_9MYCO</name>
<evidence type="ECO:0000313" key="7">
    <source>
        <dbReference type="Proteomes" id="UP001055336"/>
    </source>
</evidence>
<proteinExistence type="predicted"/>
<evidence type="ECO:0000313" key="6">
    <source>
        <dbReference type="EMBL" id="UMB68699.1"/>
    </source>
</evidence>
<feature type="domain" description="HTH tetR-type" evidence="5">
    <location>
        <begin position="18"/>
        <end position="78"/>
    </location>
</feature>
<organism evidence="6 7">
    <name type="scientific">Mycobacterium paraterrae</name>
    <dbReference type="NCBI Taxonomy" id="577492"/>
    <lineage>
        <taxon>Bacteria</taxon>
        <taxon>Bacillati</taxon>
        <taxon>Actinomycetota</taxon>
        <taxon>Actinomycetes</taxon>
        <taxon>Mycobacteriales</taxon>
        <taxon>Mycobacteriaceae</taxon>
        <taxon>Mycobacterium</taxon>
    </lineage>
</organism>
<keyword evidence="1" id="KW-0805">Transcription regulation</keyword>
<reference evidence="6" key="1">
    <citation type="submission" date="2022-08" db="EMBL/GenBank/DDBJ databases">
        <title>Whole genome sequencing of non-tuberculosis mycobacteria type-strains.</title>
        <authorList>
            <person name="Igarashi Y."/>
            <person name="Osugi A."/>
            <person name="Mitarai S."/>
        </authorList>
    </citation>
    <scope>NUCLEOTIDE SEQUENCE</scope>
    <source>
        <strain evidence="6">DSM 45127</strain>
    </source>
</reference>
<keyword evidence="2 4" id="KW-0238">DNA-binding</keyword>
<keyword evidence="3" id="KW-0804">Transcription</keyword>
<evidence type="ECO:0000259" key="5">
    <source>
        <dbReference type="PROSITE" id="PS50977"/>
    </source>
</evidence>
<dbReference type="Gene3D" id="1.10.357.10">
    <property type="entry name" value="Tetracycline Repressor, domain 2"/>
    <property type="match status" value="1"/>
</dbReference>
<keyword evidence="7" id="KW-1185">Reference proteome</keyword>
<dbReference type="PANTHER" id="PTHR30055">
    <property type="entry name" value="HTH-TYPE TRANSCRIPTIONAL REGULATOR RUTR"/>
    <property type="match status" value="1"/>
</dbReference>
<evidence type="ECO:0000256" key="1">
    <source>
        <dbReference type="ARBA" id="ARBA00023015"/>
    </source>
</evidence>
<dbReference type="Pfam" id="PF00440">
    <property type="entry name" value="TetR_N"/>
    <property type="match status" value="1"/>
</dbReference>
<sequence>MTSTSSAVPTGARKEAMARTREALVDAGLELAERTGLAGLSVNLIVQEAGVAKGTFFHHFGDRASYLLALHREFHDRLTDQVQSAIDGMAPGGRRLTVVATTYLDGCLRDRGVRALLLEARAEPAVTDEIARRNHAGAELCKADFVALKRPHPYESAQLWIGMVAEAALIEYQSSTALPELRVALERFLY</sequence>
<dbReference type="InterPro" id="IPR050109">
    <property type="entry name" value="HTH-type_TetR-like_transc_reg"/>
</dbReference>
<evidence type="ECO:0000256" key="4">
    <source>
        <dbReference type="PROSITE-ProRule" id="PRU00335"/>
    </source>
</evidence>
<dbReference type="RefSeq" id="WP_240260019.1">
    <property type="nucleotide sequence ID" value="NZ_CP092488.2"/>
</dbReference>
<evidence type="ECO:0000256" key="2">
    <source>
        <dbReference type="ARBA" id="ARBA00023125"/>
    </source>
</evidence>
<feature type="DNA-binding region" description="H-T-H motif" evidence="4">
    <location>
        <begin position="41"/>
        <end position="60"/>
    </location>
</feature>
<dbReference type="SUPFAM" id="SSF46689">
    <property type="entry name" value="Homeodomain-like"/>
    <property type="match status" value="1"/>
</dbReference>
<gene>
    <name evidence="6" type="ORF">MKK62_20160</name>
</gene>
<dbReference type="InterPro" id="IPR001647">
    <property type="entry name" value="HTH_TetR"/>
</dbReference>